<dbReference type="OrthoDB" id="312030at2"/>
<gene>
    <name evidence="2" type="ORF">CH357_08510</name>
</gene>
<reference evidence="2 3" key="1">
    <citation type="submission" date="2017-07" db="EMBL/GenBank/DDBJ databases">
        <title>Leptospira spp. isolated from tropical soils.</title>
        <authorList>
            <person name="Thibeaux R."/>
            <person name="Iraola G."/>
            <person name="Ferres I."/>
            <person name="Bierque E."/>
            <person name="Girault D."/>
            <person name="Soupe-Gilbert M.-E."/>
            <person name="Picardeau M."/>
            <person name="Goarant C."/>
        </authorList>
    </citation>
    <scope>NUCLEOTIDE SEQUENCE [LARGE SCALE GENOMIC DNA]</scope>
    <source>
        <strain evidence="2 3">MCA1-C-A1</strain>
    </source>
</reference>
<sequence>MPNDFFPFLDQFPELKTQFSVEELRYFIGKTGLLEFPLYFAINLAYESYKVEQDIEELPEGDNESVENNTDPKLPIGKLSMNTETRGQITFSDSTARILSSRGDDRDRRDLWEKRNQQLNYILAKADNYLSWLHFDIQIDGHPFLNGNNEEVFYDFGIVGFSGGKYCFERYSRGEDSFFFGKLLRYLDFQDPSRINYEIVPDRALYFDNTTVKLWTFLNSSSGKYSELNLMTQVSDGSARGGNNVSKILTTYFGSDVNSSKYAPGFKSSIRPYYFVNGNAIDSFLGRTFMALSSGGAHGGKGRADNIEENEYAWTGNIYMGFMLGLDIRQRPPHVPSVAAYFETNTPNEKETDFLGRNGHATTYHHPSSTDEHIRYYKKQRRIAADIFEKRKNLPQTYKAPITFHFENVSIIKQYKDLPLIRKKMKGGPRAADGTPGINLNQGEKAKRISAASVMGKFFMTKQLLPEGRMFRETYKAWCEARQLKFEASRLSATRFMNYSFETDKILSEIFRRYKPSYIDSAQSAASSGMDVDPKIWVRTSQEWCHLFGHGDGGEEVPANFVSGSNHCNTEQLAIETGQRKRSVDRLKAKITAYLLPTNGARISPGERSNFTDDGGKADVEFLPVAQYIRYKLYYNDRKIFDHWYDAQSESFDYNEFLILEEFVDRKICTYANGMADRYKASVIARFIEQLLGQYEGDPPIPDNFRVYLNDYKKNKQKDPNWTVLVGSMIEAGFAFSQDLYLLSIPRALKSAMDSLAPVR</sequence>
<evidence type="ECO:0000256" key="1">
    <source>
        <dbReference type="SAM" id="MobiDB-lite"/>
    </source>
</evidence>
<dbReference type="AlphaFoldDB" id="A0A2M9XDG8"/>
<dbReference type="Proteomes" id="UP000232196">
    <property type="component" value="Unassembled WGS sequence"/>
</dbReference>
<accession>A0A2M9XDG8</accession>
<name>A0A2M9XDG8_9LEPT</name>
<dbReference type="RefSeq" id="WP_100706327.1">
    <property type="nucleotide sequence ID" value="NZ_NPDL01000001.1"/>
</dbReference>
<organism evidence="2 3">
    <name type="scientific">Leptospira hartskeerlii</name>
    <dbReference type="NCBI Taxonomy" id="2023177"/>
    <lineage>
        <taxon>Bacteria</taxon>
        <taxon>Pseudomonadati</taxon>
        <taxon>Spirochaetota</taxon>
        <taxon>Spirochaetia</taxon>
        <taxon>Leptospirales</taxon>
        <taxon>Leptospiraceae</taxon>
        <taxon>Leptospira</taxon>
    </lineage>
</organism>
<protein>
    <submittedName>
        <fullName evidence="2">Uncharacterized protein</fullName>
    </submittedName>
</protein>
<proteinExistence type="predicted"/>
<feature type="region of interest" description="Disordered" evidence="1">
    <location>
        <begin position="56"/>
        <end position="79"/>
    </location>
</feature>
<dbReference type="EMBL" id="NPDN01000004">
    <property type="protein sequence ID" value="PJZ25684.1"/>
    <property type="molecule type" value="Genomic_DNA"/>
</dbReference>
<feature type="compositionally biased region" description="Acidic residues" evidence="1">
    <location>
        <begin position="56"/>
        <end position="65"/>
    </location>
</feature>
<keyword evidence="3" id="KW-1185">Reference proteome</keyword>
<evidence type="ECO:0000313" key="3">
    <source>
        <dbReference type="Proteomes" id="UP000232196"/>
    </source>
</evidence>
<evidence type="ECO:0000313" key="2">
    <source>
        <dbReference type="EMBL" id="PJZ25684.1"/>
    </source>
</evidence>
<comment type="caution">
    <text evidence="2">The sequence shown here is derived from an EMBL/GenBank/DDBJ whole genome shotgun (WGS) entry which is preliminary data.</text>
</comment>